<dbReference type="AlphaFoldDB" id="A0A8S1PKF6"/>
<dbReference type="Proteomes" id="UP000688137">
    <property type="component" value="Unassembled WGS sequence"/>
</dbReference>
<reference evidence="1" key="1">
    <citation type="submission" date="2021-01" db="EMBL/GenBank/DDBJ databases">
        <authorList>
            <consortium name="Genoscope - CEA"/>
            <person name="William W."/>
        </authorList>
    </citation>
    <scope>NUCLEOTIDE SEQUENCE</scope>
</reference>
<evidence type="ECO:0000313" key="2">
    <source>
        <dbReference type="Proteomes" id="UP000688137"/>
    </source>
</evidence>
<keyword evidence="2" id="KW-1185">Reference proteome</keyword>
<evidence type="ECO:0000313" key="1">
    <source>
        <dbReference type="EMBL" id="CAD8103058.1"/>
    </source>
</evidence>
<protein>
    <submittedName>
        <fullName evidence="1">Uncharacterized protein</fullName>
    </submittedName>
</protein>
<proteinExistence type="predicted"/>
<dbReference type="EMBL" id="CAJJDM010000123">
    <property type="protein sequence ID" value="CAD8103058.1"/>
    <property type="molecule type" value="Genomic_DNA"/>
</dbReference>
<comment type="caution">
    <text evidence="1">The sequence shown here is derived from an EMBL/GenBank/DDBJ whole genome shotgun (WGS) entry which is preliminary data.</text>
</comment>
<name>A0A8S1PKF6_PARPR</name>
<organism evidence="1 2">
    <name type="scientific">Paramecium primaurelia</name>
    <dbReference type="NCBI Taxonomy" id="5886"/>
    <lineage>
        <taxon>Eukaryota</taxon>
        <taxon>Sar</taxon>
        <taxon>Alveolata</taxon>
        <taxon>Ciliophora</taxon>
        <taxon>Intramacronucleata</taxon>
        <taxon>Oligohymenophorea</taxon>
        <taxon>Peniculida</taxon>
        <taxon>Parameciidae</taxon>
        <taxon>Paramecium</taxon>
    </lineage>
</organism>
<sequence>MRQQGLNGEPQIWNYINLIPSQTFSVNYLEYLTLIQVNSLFTPEEETISIDRLKIFFYLEKQFNKERLADTSLKEG</sequence>
<gene>
    <name evidence="1" type="ORF">PPRIM_AZ9-3.1.T1200011</name>
</gene>
<accession>A0A8S1PKF6</accession>